<dbReference type="SUPFAM" id="SSF53474">
    <property type="entry name" value="alpha/beta-Hydrolases"/>
    <property type="match status" value="1"/>
</dbReference>
<name>A0A2P4EZE3_9GAMM</name>
<comment type="caution">
    <text evidence="1">The sequence shown here is derived from an EMBL/GenBank/DDBJ whole genome shotgun (WGS) entry which is preliminary data.</text>
</comment>
<accession>A0A2P4EZE3</accession>
<dbReference type="InterPro" id="IPR029058">
    <property type="entry name" value="AB_hydrolase_fold"/>
</dbReference>
<sequence>MVGTLALTGCLSGGGGGNDEKEEVLRQQQVRINNNFFVVDEGQLPFGALADVPLYNNTSRWSGVLDGAGYRIEVPENWNGHLVMYAHGYRGTGSTLTVDNPPMRKYLLDNGFAWAASSYSTNYYDVRAGVEDTNALALAFNAIAEENGRTLPAPSKYYITGFSLGGHVTAAAIEQETKDTANNVVDYVGAAPFCGVVGDAELFNYFAGYTIALSAFAGIPVETFPLSETEAAERLAAARSTLWTDFANDQSADGLTAQGQLLFQTLKNLSGGERPIYREAFEEFQLLLQSFAGSDGTVDGILLDNIVDTTGLTYRFETELGEPLSNDEINFNSAIAQAEADPEANGPRDDGLRWVPRINGEFDIPVVSAHTTGDLFVPFLMEQVYRERTIASGNDEWLVQRAIRSPGHCQFTLDEIDATFDAMIQWEQQNIVPTGENDDILDPEKVADPAFGCTYTIDGPVSGSDPFIRFDLPPCNPT</sequence>
<reference evidence="1 2" key="1">
    <citation type="submission" date="2018-01" db="EMBL/GenBank/DDBJ databases">
        <title>Draft genome of the type strain Pseudomonas oceani DSM 100277 isolated from the deep water in Okinawa trough, northwestern Pacific Ocean.</title>
        <authorList>
            <person name="Gomila M."/>
            <person name="Mulet M."/>
            <person name="Garcia-Valdes E."/>
            <person name="Lalucat J."/>
        </authorList>
    </citation>
    <scope>NUCLEOTIDE SEQUENCE [LARGE SCALE GENOMIC DNA]</scope>
    <source>
        <strain evidence="1 2">DSM 100277</strain>
    </source>
</reference>
<dbReference type="Gene3D" id="3.40.50.1820">
    <property type="entry name" value="alpha/beta hydrolase"/>
    <property type="match status" value="1"/>
</dbReference>
<gene>
    <name evidence="1" type="ORF">C1949_03850</name>
</gene>
<dbReference type="GO" id="GO:0016787">
    <property type="term" value="F:hydrolase activity"/>
    <property type="evidence" value="ECO:0007669"/>
    <property type="project" value="UniProtKB-KW"/>
</dbReference>
<protein>
    <submittedName>
        <fullName evidence="1">Alpha/beta hydrolase</fullName>
    </submittedName>
</protein>
<dbReference type="EMBL" id="PPSK01000002">
    <property type="protein sequence ID" value="POB05826.1"/>
    <property type="molecule type" value="Genomic_DNA"/>
</dbReference>
<evidence type="ECO:0000313" key="2">
    <source>
        <dbReference type="Proteomes" id="UP000243451"/>
    </source>
</evidence>
<dbReference type="AlphaFoldDB" id="A0A2P4EZE3"/>
<proteinExistence type="predicted"/>
<organism evidence="1 2">
    <name type="scientific">Halopseudomonas oceani</name>
    <dbReference type="NCBI Taxonomy" id="1708783"/>
    <lineage>
        <taxon>Bacteria</taxon>
        <taxon>Pseudomonadati</taxon>
        <taxon>Pseudomonadota</taxon>
        <taxon>Gammaproteobacteria</taxon>
        <taxon>Pseudomonadales</taxon>
        <taxon>Pseudomonadaceae</taxon>
        <taxon>Halopseudomonas</taxon>
    </lineage>
</organism>
<dbReference type="Proteomes" id="UP000243451">
    <property type="component" value="Unassembled WGS sequence"/>
</dbReference>
<keyword evidence="2" id="KW-1185">Reference proteome</keyword>
<evidence type="ECO:0000313" key="1">
    <source>
        <dbReference type="EMBL" id="POB05826.1"/>
    </source>
</evidence>
<keyword evidence="1" id="KW-0378">Hydrolase</keyword>